<reference evidence="1 2" key="1">
    <citation type="journal article" date="2023" name="Nucleic Acids Res.">
        <title>The hologenome of Daphnia magna reveals possible DNA methylation and microbiome-mediated evolution of the host genome.</title>
        <authorList>
            <person name="Chaturvedi A."/>
            <person name="Li X."/>
            <person name="Dhandapani V."/>
            <person name="Marshall H."/>
            <person name="Kissane S."/>
            <person name="Cuenca-Cambronero M."/>
            <person name="Asole G."/>
            <person name="Calvet F."/>
            <person name="Ruiz-Romero M."/>
            <person name="Marangio P."/>
            <person name="Guigo R."/>
            <person name="Rago D."/>
            <person name="Mirbahai L."/>
            <person name="Eastwood N."/>
            <person name="Colbourne J.K."/>
            <person name="Zhou J."/>
            <person name="Mallon E."/>
            <person name="Orsini L."/>
        </authorList>
    </citation>
    <scope>NUCLEOTIDE SEQUENCE [LARGE SCALE GENOMIC DNA]</scope>
    <source>
        <strain evidence="1">LRV0_1</strain>
    </source>
</reference>
<dbReference type="Proteomes" id="UP001234178">
    <property type="component" value="Unassembled WGS sequence"/>
</dbReference>
<protein>
    <submittedName>
        <fullName evidence="1">Uncharacterized protein</fullName>
    </submittedName>
</protein>
<name>A0ABR0ADL0_9CRUS</name>
<gene>
    <name evidence="1" type="ORF">OUZ56_008623</name>
</gene>
<comment type="caution">
    <text evidence="1">The sequence shown here is derived from an EMBL/GenBank/DDBJ whole genome shotgun (WGS) entry which is preliminary data.</text>
</comment>
<keyword evidence="2" id="KW-1185">Reference proteome</keyword>
<organism evidence="1 2">
    <name type="scientific">Daphnia magna</name>
    <dbReference type="NCBI Taxonomy" id="35525"/>
    <lineage>
        <taxon>Eukaryota</taxon>
        <taxon>Metazoa</taxon>
        <taxon>Ecdysozoa</taxon>
        <taxon>Arthropoda</taxon>
        <taxon>Crustacea</taxon>
        <taxon>Branchiopoda</taxon>
        <taxon>Diplostraca</taxon>
        <taxon>Cladocera</taxon>
        <taxon>Anomopoda</taxon>
        <taxon>Daphniidae</taxon>
        <taxon>Daphnia</taxon>
    </lineage>
</organism>
<dbReference type="EMBL" id="JAOYFB010000037">
    <property type="protein sequence ID" value="KAK4023197.1"/>
    <property type="molecule type" value="Genomic_DNA"/>
</dbReference>
<sequence length="115" mass="13012">MAGSMVVNEVTLSYIHCVFRRLSVAGVRPKKLSNVKGHFCKRVKVTGCKERGQGTSSFIHHIVCLGHAMPFDISISFYLLPSNRVSQDMLVSPPWTLYLRFYGQTEKDGESQELY</sequence>
<evidence type="ECO:0000313" key="1">
    <source>
        <dbReference type="EMBL" id="KAK4023197.1"/>
    </source>
</evidence>
<evidence type="ECO:0000313" key="2">
    <source>
        <dbReference type="Proteomes" id="UP001234178"/>
    </source>
</evidence>
<accession>A0ABR0ADL0</accession>
<proteinExistence type="predicted"/>